<feature type="region of interest" description="Disordered" evidence="12">
    <location>
        <begin position="380"/>
        <end position="404"/>
    </location>
</feature>
<dbReference type="RefSeq" id="WP_108173911.1">
    <property type="nucleotide sequence ID" value="NZ_JAIESU010000029.1"/>
</dbReference>
<accession>A0A2T4ZHI6</accession>
<dbReference type="Gene3D" id="3.40.50.300">
    <property type="entry name" value="P-loop containing nucleotide triphosphate hydrolases"/>
    <property type="match status" value="2"/>
</dbReference>
<comment type="similarity">
    <text evidence="7 11">Belongs to the DEAD box helicase family.</text>
</comment>
<dbReference type="PANTHER" id="PTHR47959">
    <property type="entry name" value="ATP-DEPENDENT RNA HELICASE RHLE-RELATED"/>
    <property type="match status" value="1"/>
</dbReference>
<dbReference type="EC" id="3.6.4.13" evidence="1"/>
<dbReference type="PROSITE" id="PS51192">
    <property type="entry name" value="HELICASE_ATP_BIND_1"/>
    <property type="match status" value="1"/>
</dbReference>
<dbReference type="InterPro" id="IPR014014">
    <property type="entry name" value="RNA_helicase_DEAD_Q_motif"/>
</dbReference>
<evidence type="ECO:0000256" key="6">
    <source>
        <dbReference type="ARBA" id="ARBA00022840"/>
    </source>
</evidence>
<evidence type="ECO:0000256" key="3">
    <source>
        <dbReference type="ARBA" id="ARBA00022741"/>
    </source>
</evidence>
<reference evidence="16 17" key="1">
    <citation type="submission" date="2018-04" db="EMBL/GenBank/DDBJ databases">
        <title>Genomic Encyclopedia of Archaeal and Bacterial Type Strains, Phase II (KMG-II): from individual species to whole genera.</title>
        <authorList>
            <person name="Goeker M."/>
        </authorList>
    </citation>
    <scope>NUCLEOTIDE SEQUENCE [LARGE SCALE GENOMIC DNA]</scope>
    <source>
        <strain evidence="16 17">DSM 25521</strain>
    </source>
</reference>
<evidence type="ECO:0000256" key="9">
    <source>
        <dbReference type="ARBA" id="ARBA00074363"/>
    </source>
</evidence>
<proteinExistence type="inferred from homology"/>
<dbReference type="InterPro" id="IPR000629">
    <property type="entry name" value="RNA-helicase_DEAD-box_CS"/>
</dbReference>
<dbReference type="InterPro" id="IPR001650">
    <property type="entry name" value="Helicase_C-like"/>
</dbReference>
<organism evidence="16 17">
    <name type="scientific">Phreatobacter oligotrophus</name>
    <dbReference type="NCBI Taxonomy" id="1122261"/>
    <lineage>
        <taxon>Bacteria</taxon>
        <taxon>Pseudomonadati</taxon>
        <taxon>Pseudomonadota</taxon>
        <taxon>Alphaproteobacteria</taxon>
        <taxon>Hyphomicrobiales</taxon>
        <taxon>Phreatobacteraceae</taxon>
        <taxon>Phreatobacter</taxon>
    </lineage>
</organism>
<dbReference type="EMBL" id="PZZL01000001">
    <property type="protein sequence ID" value="PTM61435.1"/>
    <property type="molecule type" value="Genomic_DNA"/>
</dbReference>
<evidence type="ECO:0000256" key="2">
    <source>
        <dbReference type="ARBA" id="ARBA00022490"/>
    </source>
</evidence>
<dbReference type="GO" id="GO:0016787">
    <property type="term" value="F:hydrolase activity"/>
    <property type="evidence" value="ECO:0007669"/>
    <property type="project" value="UniProtKB-KW"/>
</dbReference>
<keyword evidence="4 11" id="KW-0378">Hydrolase</keyword>
<dbReference type="InterPro" id="IPR050079">
    <property type="entry name" value="DEAD_box_RNA_helicase"/>
</dbReference>
<evidence type="ECO:0000256" key="8">
    <source>
        <dbReference type="ARBA" id="ARBA00047984"/>
    </source>
</evidence>
<dbReference type="GO" id="GO:0042255">
    <property type="term" value="P:ribosome assembly"/>
    <property type="evidence" value="ECO:0007669"/>
    <property type="project" value="UniProtKB-ARBA"/>
</dbReference>
<dbReference type="SMART" id="SM00490">
    <property type="entry name" value="HELICc"/>
    <property type="match status" value="1"/>
</dbReference>
<evidence type="ECO:0000259" key="13">
    <source>
        <dbReference type="PROSITE" id="PS51192"/>
    </source>
</evidence>
<dbReference type="PROSITE" id="PS51195">
    <property type="entry name" value="Q_MOTIF"/>
    <property type="match status" value="1"/>
</dbReference>
<dbReference type="InterPro" id="IPR014001">
    <property type="entry name" value="Helicase_ATP-bd"/>
</dbReference>
<keyword evidence="3 11" id="KW-0547">Nucleotide-binding</keyword>
<dbReference type="GO" id="GO:0005829">
    <property type="term" value="C:cytosol"/>
    <property type="evidence" value="ECO:0007669"/>
    <property type="project" value="TreeGrafter"/>
</dbReference>
<keyword evidence="6 11" id="KW-0067">ATP-binding</keyword>
<keyword evidence="17" id="KW-1185">Reference proteome</keyword>
<dbReference type="Pfam" id="PF00271">
    <property type="entry name" value="Helicase_C"/>
    <property type="match status" value="1"/>
</dbReference>
<name>A0A2T4ZHI6_9HYPH</name>
<evidence type="ECO:0000256" key="7">
    <source>
        <dbReference type="ARBA" id="ARBA00038437"/>
    </source>
</evidence>
<keyword evidence="5 11" id="KW-0347">Helicase</keyword>
<evidence type="ECO:0000313" key="17">
    <source>
        <dbReference type="Proteomes" id="UP000241808"/>
    </source>
</evidence>
<dbReference type="Pfam" id="PF00270">
    <property type="entry name" value="DEAD"/>
    <property type="match status" value="1"/>
</dbReference>
<evidence type="ECO:0000259" key="15">
    <source>
        <dbReference type="PROSITE" id="PS51195"/>
    </source>
</evidence>
<dbReference type="GO" id="GO:0005524">
    <property type="term" value="F:ATP binding"/>
    <property type="evidence" value="ECO:0007669"/>
    <property type="project" value="UniProtKB-KW"/>
</dbReference>
<evidence type="ECO:0000256" key="10">
    <source>
        <dbReference type="PROSITE-ProRule" id="PRU00552"/>
    </source>
</evidence>
<dbReference type="GO" id="GO:0009266">
    <property type="term" value="P:response to temperature stimulus"/>
    <property type="evidence" value="ECO:0007669"/>
    <property type="project" value="UniProtKB-ARBA"/>
</dbReference>
<dbReference type="AlphaFoldDB" id="A0A2T4ZHI6"/>
<dbReference type="PROSITE" id="PS51194">
    <property type="entry name" value="HELICASE_CTER"/>
    <property type="match status" value="1"/>
</dbReference>
<feature type="domain" description="Helicase ATP-binding" evidence="13">
    <location>
        <begin position="35"/>
        <end position="210"/>
    </location>
</feature>
<gene>
    <name evidence="16" type="ORF">C8P69_101103</name>
</gene>
<dbReference type="GO" id="GO:0003676">
    <property type="term" value="F:nucleic acid binding"/>
    <property type="evidence" value="ECO:0007669"/>
    <property type="project" value="InterPro"/>
</dbReference>
<feature type="compositionally biased region" description="Low complexity" evidence="12">
    <location>
        <begin position="382"/>
        <end position="392"/>
    </location>
</feature>
<evidence type="ECO:0000256" key="11">
    <source>
        <dbReference type="RuleBase" id="RU000492"/>
    </source>
</evidence>
<dbReference type="PANTHER" id="PTHR47959:SF13">
    <property type="entry name" value="ATP-DEPENDENT RNA HELICASE RHLE"/>
    <property type="match status" value="1"/>
</dbReference>
<feature type="domain" description="Helicase C-terminal" evidence="14">
    <location>
        <begin position="233"/>
        <end position="383"/>
    </location>
</feature>
<dbReference type="SUPFAM" id="SSF52540">
    <property type="entry name" value="P-loop containing nucleoside triphosphate hydrolases"/>
    <property type="match status" value="1"/>
</dbReference>
<dbReference type="InterPro" id="IPR011545">
    <property type="entry name" value="DEAD/DEAH_box_helicase_dom"/>
</dbReference>
<keyword evidence="2" id="KW-0963">Cytoplasm</keyword>
<sequence length="404" mass="44025">MNNSSFVDLGLAEPLLRSLRDAGYETPTPIQAKAIPHLLDDHDLIGIAQTGTGKTAAFSLPILQHLSEDRVPLPAKGVRALVLAPTRELALQIFDNVTRLSKHLKLRHAVIFGGVGQNPQAQAIARGIDVLVATPGRLIDLMGQGLVRLDTVTHLVLDEADRMLDMGFIRDVRKILAKLPEQRQSMLFSATMPAEVAKLARDMLWEPMRVEVTPEIVTVEAIEQHVFHVGTSDKRQLLEKLLGDPALARVVVFTRTKHGANRLAGQLVKSGFSADAIHGNKSQNARQRALAAFKSGECRILVATDLFARGIDVAEVTHVVNFDLPNEPESYVHRIGRTGRAGRTGIALAFCDPSERGHLAAIEKLTRVRLAVAASPIQASSPARTEIRPAARPARRPQPRPRAA</sequence>
<dbReference type="OrthoDB" id="9805696at2"/>
<evidence type="ECO:0000313" key="16">
    <source>
        <dbReference type="EMBL" id="PTM61435.1"/>
    </source>
</evidence>
<evidence type="ECO:0000256" key="4">
    <source>
        <dbReference type="ARBA" id="ARBA00022801"/>
    </source>
</evidence>
<dbReference type="PROSITE" id="PS00039">
    <property type="entry name" value="DEAD_ATP_HELICASE"/>
    <property type="match status" value="1"/>
</dbReference>
<comment type="catalytic activity">
    <reaction evidence="8">
        <text>ATP + H2O = ADP + phosphate + H(+)</text>
        <dbReference type="Rhea" id="RHEA:13065"/>
        <dbReference type="ChEBI" id="CHEBI:15377"/>
        <dbReference type="ChEBI" id="CHEBI:15378"/>
        <dbReference type="ChEBI" id="CHEBI:30616"/>
        <dbReference type="ChEBI" id="CHEBI:43474"/>
        <dbReference type="ChEBI" id="CHEBI:456216"/>
        <dbReference type="EC" id="3.6.4.13"/>
    </reaction>
</comment>
<evidence type="ECO:0000259" key="14">
    <source>
        <dbReference type="PROSITE" id="PS51194"/>
    </source>
</evidence>
<dbReference type="SMART" id="SM00487">
    <property type="entry name" value="DEXDc"/>
    <property type="match status" value="1"/>
</dbReference>
<evidence type="ECO:0000256" key="1">
    <source>
        <dbReference type="ARBA" id="ARBA00012552"/>
    </source>
</evidence>
<dbReference type="CDD" id="cd00268">
    <property type="entry name" value="DEADc"/>
    <property type="match status" value="1"/>
</dbReference>
<feature type="domain" description="DEAD-box RNA helicase Q" evidence="15">
    <location>
        <begin position="4"/>
        <end position="32"/>
    </location>
</feature>
<feature type="compositionally biased region" description="Basic residues" evidence="12">
    <location>
        <begin position="393"/>
        <end position="404"/>
    </location>
</feature>
<dbReference type="CDD" id="cd18787">
    <property type="entry name" value="SF2_C_DEAD"/>
    <property type="match status" value="1"/>
</dbReference>
<evidence type="ECO:0000256" key="5">
    <source>
        <dbReference type="ARBA" id="ARBA00022806"/>
    </source>
</evidence>
<dbReference type="GO" id="GO:0003724">
    <property type="term" value="F:RNA helicase activity"/>
    <property type="evidence" value="ECO:0007669"/>
    <property type="project" value="UniProtKB-EC"/>
</dbReference>
<dbReference type="Proteomes" id="UP000241808">
    <property type="component" value="Unassembled WGS sequence"/>
</dbReference>
<dbReference type="FunFam" id="3.40.50.300:FF:000108">
    <property type="entry name" value="ATP-dependent RNA helicase RhlE"/>
    <property type="match status" value="1"/>
</dbReference>
<dbReference type="InterPro" id="IPR027417">
    <property type="entry name" value="P-loop_NTPase"/>
</dbReference>
<feature type="short sequence motif" description="Q motif" evidence="10">
    <location>
        <begin position="4"/>
        <end position="32"/>
    </location>
</feature>
<dbReference type="InterPro" id="IPR044742">
    <property type="entry name" value="DEAD/DEAH_RhlB"/>
</dbReference>
<evidence type="ECO:0000256" key="12">
    <source>
        <dbReference type="SAM" id="MobiDB-lite"/>
    </source>
</evidence>
<protein>
    <recommendedName>
        <fullName evidence="9">DEAD-box ATP-dependent RNA helicase RhpA</fullName>
        <ecNumber evidence="1">3.6.4.13</ecNumber>
    </recommendedName>
</protein>
<comment type="caution">
    <text evidence="16">The sequence shown here is derived from an EMBL/GenBank/DDBJ whole genome shotgun (WGS) entry which is preliminary data.</text>
</comment>